<evidence type="ECO:0000313" key="2">
    <source>
        <dbReference type="Proteomes" id="UP000023152"/>
    </source>
</evidence>
<evidence type="ECO:0000313" key="1">
    <source>
        <dbReference type="EMBL" id="ETO12609.1"/>
    </source>
</evidence>
<dbReference type="Proteomes" id="UP000023152">
    <property type="component" value="Unassembled WGS sequence"/>
</dbReference>
<sequence>MTNFDQSWDRNFQYLTEEELNTDYEFEDELEIEWSNKAYTAPQTCDYLIVATNRAYHMFHCVFSSGPGLNKHVKTKQQTTSKESFVFDFKPIGRIKTVSKARPKAFPKLSAEQGPSGDALISFNFASQYTNAPQSSDRIEYVDIYGSCSLVDKDKDKGPRIVYVNVPISFRCANGNLLSEFLLSHFKPTQKIIFAGRNVSRTKEDKKNMSTTDKSGCQAVGLESGNLVSSVNASILCLCEVQNKNAILYVCISDLDFMSEMLCKLFQALCFECVGLKDCLFQALQKSLSDKKFTEETLQKWIVDKCCDFGTNRNYLNTGINMARACVIISNKSNSTLYKFFDNEKTLSEFVEHI</sequence>
<reference evidence="1 2" key="1">
    <citation type="journal article" date="2013" name="Curr. Biol.">
        <title>The Genome of the Foraminiferan Reticulomyxa filosa.</title>
        <authorList>
            <person name="Glockner G."/>
            <person name="Hulsmann N."/>
            <person name="Schleicher M."/>
            <person name="Noegel A.A."/>
            <person name="Eichinger L."/>
            <person name="Gallinger C."/>
            <person name="Pawlowski J."/>
            <person name="Sierra R."/>
            <person name="Euteneuer U."/>
            <person name="Pillet L."/>
            <person name="Moustafa A."/>
            <person name="Platzer M."/>
            <person name="Groth M."/>
            <person name="Szafranski K."/>
            <person name="Schliwa M."/>
        </authorList>
    </citation>
    <scope>NUCLEOTIDE SEQUENCE [LARGE SCALE GENOMIC DNA]</scope>
</reference>
<dbReference type="EMBL" id="ASPP01021250">
    <property type="protein sequence ID" value="ETO12609.1"/>
    <property type="molecule type" value="Genomic_DNA"/>
</dbReference>
<accession>X6MFD5</accession>
<name>X6MFD5_RETFI</name>
<keyword evidence="2" id="KW-1185">Reference proteome</keyword>
<protein>
    <recommendedName>
        <fullName evidence="3">Proteasome assembly chaperone 1</fullName>
    </recommendedName>
</protein>
<dbReference type="AlphaFoldDB" id="X6MFD5"/>
<comment type="caution">
    <text evidence="1">The sequence shown here is derived from an EMBL/GenBank/DDBJ whole genome shotgun (WGS) entry which is preliminary data.</text>
</comment>
<organism evidence="1 2">
    <name type="scientific">Reticulomyxa filosa</name>
    <dbReference type="NCBI Taxonomy" id="46433"/>
    <lineage>
        <taxon>Eukaryota</taxon>
        <taxon>Sar</taxon>
        <taxon>Rhizaria</taxon>
        <taxon>Retaria</taxon>
        <taxon>Foraminifera</taxon>
        <taxon>Monothalamids</taxon>
        <taxon>Reticulomyxidae</taxon>
        <taxon>Reticulomyxa</taxon>
    </lineage>
</organism>
<gene>
    <name evidence="1" type="ORF">RFI_24765</name>
</gene>
<proteinExistence type="predicted"/>
<evidence type="ECO:0008006" key="3">
    <source>
        <dbReference type="Google" id="ProtNLM"/>
    </source>
</evidence>